<dbReference type="PANTHER" id="PTHR39072:SF3">
    <property type="entry name" value="RE48511P"/>
    <property type="match status" value="1"/>
</dbReference>
<dbReference type="AlphaFoldDB" id="A0A0K2U4Y1"/>
<dbReference type="PANTHER" id="PTHR39072">
    <property type="entry name" value="RE48511P"/>
    <property type="match status" value="1"/>
</dbReference>
<accession>A0A0K2U4Y1</accession>
<evidence type="ECO:0000256" key="1">
    <source>
        <dbReference type="SAM" id="MobiDB-lite"/>
    </source>
</evidence>
<dbReference type="OrthoDB" id="6430068at2759"/>
<feature type="compositionally biased region" description="Basic and acidic residues" evidence="1">
    <location>
        <begin position="202"/>
        <end position="212"/>
    </location>
</feature>
<evidence type="ECO:0008006" key="3">
    <source>
        <dbReference type="Google" id="ProtNLM"/>
    </source>
</evidence>
<organism evidence="2">
    <name type="scientific">Lepeophtheirus salmonis</name>
    <name type="common">Salmon louse</name>
    <name type="synonym">Caligus salmonis</name>
    <dbReference type="NCBI Taxonomy" id="72036"/>
    <lineage>
        <taxon>Eukaryota</taxon>
        <taxon>Metazoa</taxon>
        <taxon>Ecdysozoa</taxon>
        <taxon>Arthropoda</taxon>
        <taxon>Crustacea</taxon>
        <taxon>Multicrustacea</taxon>
        <taxon>Hexanauplia</taxon>
        <taxon>Copepoda</taxon>
        <taxon>Siphonostomatoida</taxon>
        <taxon>Caligidae</taxon>
        <taxon>Lepeophtheirus</taxon>
    </lineage>
</organism>
<protein>
    <recommendedName>
        <fullName evidence="3">DUF4758 domain-containing protein</fullName>
    </recommendedName>
</protein>
<sequence length="454" mass="49289">MASEIESTTYSKKSIGSSVVISPSKTLPLFQTETIPAPENILTSSVPPPVLSSLSHLDGSLETLPAVTYHLAATNGPTPPLKTVTETYSTTELMLKTSILPIIIDGSTKYHSLVQSYFVTRMVEAVKTLPPMEAYEFIPTKAFTDFSNVLDEAGSEKREHLLPGELEFSDQDQYSLEGPQEVRVRPPPGFKDDLKLIGSKFDPVESMEKKNNPEISQLKNDDEPTLKQPSHPLQSSISQNPFGVNPFNPFGLPQANPTSATPGLSSFNPLGSFTPDQLRQLALFQYFNNPFNLAGYGAFNQQAQPRPPQPQPKPIIKTETIYETNTIPIILGNKQIFTTLTRAVGVTTLTEYEKSEQQATALPPSPPAIGNPILNPFQQPQANVGFTVTSSAVIQETTVPSLVTKELRIIFRNTPTVTTLTSSTMVATQVTSYVTKTVPIGGGATLNPLAAFLG</sequence>
<dbReference type="EMBL" id="HACA01015739">
    <property type="protein sequence ID" value="CDW33100.1"/>
    <property type="molecule type" value="Transcribed_RNA"/>
</dbReference>
<feature type="region of interest" description="Disordered" evidence="1">
    <location>
        <begin position="201"/>
        <end position="234"/>
    </location>
</feature>
<proteinExistence type="predicted"/>
<reference evidence="2" key="1">
    <citation type="submission" date="2014-05" db="EMBL/GenBank/DDBJ databases">
        <authorList>
            <person name="Chronopoulou M."/>
        </authorList>
    </citation>
    <scope>NUCLEOTIDE SEQUENCE</scope>
    <source>
        <tissue evidence="2">Whole organism</tissue>
    </source>
</reference>
<name>A0A0K2U4Y1_LEPSM</name>
<evidence type="ECO:0000313" key="2">
    <source>
        <dbReference type="EMBL" id="CDW33100.1"/>
    </source>
</evidence>